<accession>J9FYH5</accession>
<comment type="caution">
    <text evidence="2">The sequence shown here is derived from an EMBL/GenBank/DDBJ whole genome shotgun (WGS) entry which is preliminary data.</text>
</comment>
<sequence>MEKYDYLIVGAGLYGACFAYMAHRKGKRCLVIDKRPHAGGNLYCEEVEGINVHKYGAHIFHTSDKKVWDFVNSLVEFNHYINSPVANYKGRLFNLPFNMNTFYALWGVTSPEQAREMIARQREAAGIAVPQNLEQQAISLVGSDIYEILIKGYTQKQWGRPCTELPPSIIRRLPVRFTFDNNYFNDIYQGIPIGGYNRLFDKLLEGADLRLCTDW</sequence>
<gene>
    <name evidence="2" type="ORF">EVA_17311</name>
</gene>
<dbReference type="Gene3D" id="3.40.50.720">
    <property type="entry name" value="NAD(P)-binding Rossmann-like Domain"/>
    <property type="match status" value="2"/>
</dbReference>
<proteinExistence type="predicted"/>
<organism evidence="2">
    <name type="scientific">gut metagenome</name>
    <dbReference type="NCBI Taxonomy" id="749906"/>
    <lineage>
        <taxon>unclassified sequences</taxon>
        <taxon>metagenomes</taxon>
        <taxon>organismal metagenomes</taxon>
    </lineage>
</organism>
<dbReference type="PANTHER" id="PTHR21197:SF0">
    <property type="entry name" value="UDP-GALACTOPYRANOSE MUTASE"/>
    <property type="match status" value="1"/>
</dbReference>
<dbReference type="GO" id="GO:0050660">
    <property type="term" value="F:flavin adenine dinucleotide binding"/>
    <property type="evidence" value="ECO:0007669"/>
    <property type="project" value="TreeGrafter"/>
</dbReference>
<evidence type="ECO:0000313" key="2">
    <source>
        <dbReference type="EMBL" id="EJW94582.1"/>
    </source>
</evidence>
<protein>
    <submittedName>
        <fullName evidence="2">UDP-galactopyranose mutase Glf</fullName>
    </submittedName>
</protein>
<dbReference type="GO" id="GO:0005829">
    <property type="term" value="C:cytosol"/>
    <property type="evidence" value="ECO:0007669"/>
    <property type="project" value="TreeGrafter"/>
</dbReference>
<feature type="domain" description="UDP-galactopyranose mutase C-terminal" evidence="1">
    <location>
        <begin position="149"/>
        <end position="215"/>
    </location>
</feature>
<dbReference type="Pfam" id="PF03275">
    <property type="entry name" value="GLF"/>
    <property type="match status" value="1"/>
</dbReference>
<feature type="non-terminal residue" evidence="2">
    <location>
        <position position="215"/>
    </location>
</feature>
<dbReference type="PANTHER" id="PTHR21197">
    <property type="entry name" value="UDP-GALACTOPYRANOSE MUTASE"/>
    <property type="match status" value="1"/>
</dbReference>
<dbReference type="GO" id="GO:0008767">
    <property type="term" value="F:UDP-galactopyranose mutase activity"/>
    <property type="evidence" value="ECO:0007669"/>
    <property type="project" value="InterPro"/>
</dbReference>
<dbReference type="Pfam" id="PF13450">
    <property type="entry name" value="NAD_binding_8"/>
    <property type="match status" value="1"/>
</dbReference>
<name>J9FYH5_9ZZZZ</name>
<dbReference type="EMBL" id="AMCI01006294">
    <property type="protein sequence ID" value="EJW94582.1"/>
    <property type="molecule type" value="Genomic_DNA"/>
</dbReference>
<reference evidence="2" key="1">
    <citation type="journal article" date="2012" name="PLoS ONE">
        <title>Gene sets for utilization of primary and secondary nutrition supplies in the distal gut of endangered iberian lynx.</title>
        <authorList>
            <person name="Alcaide M."/>
            <person name="Messina E."/>
            <person name="Richter M."/>
            <person name="Bargiela R."/>
            <person name="Peplies J."/>
            <person name="Huws S.A."/>
            <person name="Newbold C.J."/>
            <person name="Golyshin P.N."/>
            <person name="Simon M.A."/>
            <person name="Lopez G."/>
            <person name="Yakimov M.M."/>
            <person name="Ferrer M."/>
        </authorList>
    </citation>
    <scope>NUCLEOTIDE SEQUENCE</scope>
</reference>
<evidence type="ECO:0000259" key="1">
    <source>
        <dbReference type="Pfam" id="PF03275"/>
    </source>
</evidence>
<dbReference type="InterPro" id="IPR015899">
    <property type="entry name" value="UDP-GalPyranose_mutase_C"/>
</dbReference>
<dbReference type="AlphaFoldDB" id="J9FYH5"/>
<dbReference type="SUPFAM" id="SSF51971">
    <property type="entry name" value="Nucleotide-binding domain"/>
    <property type="match status" value="1"/>
</dbReference>